<evidence type="ECO:0000256" key="1">
    <source>
        <dbReference type="SAM" id="Phobius"/>
    </source>
</evidence>
<evidence type="ECO:0000259" key="2">
    <source>
        <dbReference type="Pfam" id="PF12892"/>
    </source>
</evidence>
<feature type="transmembrane region" description="Helical" evidence="1">
    <location>
        <begin position="191"/>
        <end position="211"/>
    </location>
</feature>
<keyword evidence="1" id="KW-1133">Transmembrane helix</keyword>
<dbReference type="InterPro" id="IPR022464">
    <property type="entry name" value="Strep_pil_isopept_link"/>
</dbReference>
<dbReference type="InterPro" id="IPR038174">
    <property type="entry name" value="Strep_pil_link_sf"/>
</dbReference>
<evidence type="ECO:0000313" key="3">
    <source>
        <dbReference type="EMBL" id="VUX21407.1"/>
    </source>
</evidence>
<dbReference type="Proteomes" id="UP000358366">
    <property type="component" value="Unassembled WGS sequence"/>
</dbReference>
<feature type="domain" description="Streptococcal pilin isopeptide linkage" evidence="2">
    <location>
        <begin position="65"/>
        <end position="172"/>
    </location>
</feature>
<dbReference type="Pfam" id="PF12892">
    <property type="entry name" value="FctA"/>
    <property type="match status" value="1"/>
</dbReference>
<reference evidence="3 4" key="1">
    <citation type="submission" date="2019-07" db="EMBL/GenBank/DDBJ databases">
        <authorList>
            <person name="Hibberd C M."/>
            <person name="Gehrig L. J."/>
            <person name="Chang H.-W."/>
            <person name="Venkatesh S."/>
        </authorList>
    </citation>
    <scope>NUCLEOTIDE SEQUENCE [LARGE SCALE GENOMIC DNA]</scope>
    <source>
        <strain evidence="3">Dorea_formicigenerans_SSTS_Bg7063</strain>
    </source>
</reference>
<sequence>MIRNRRTENIKNRGRFSAFVAGIALAAVLLQGLPVKAEAASQKTVAKIPVSQTFEIKNQAPDGLNREFQYIMTCEETKVPMPEETSEGAYTFTLKDNDKKVIEIAYEHAGVYYYNLKQQVSDKKDKFSYDETNYKVAVYVTNADNGGLDTQVVVKNPDGTKSAEAFFHNSYTGDKSAKGNTIVKTGDTQNIILWCSTAAIAVVVFFLAVFIRGKKCQ</sequence>
<dbReference type="NCBIfam" id="TIGR03786">
    <property type="entry name" value="strep_pil_rpt"/>
    <property type="match status" value="1"/>
</dbReference>
<name>A0A564UPB1_9FIRM</name>
<dbReference type="AlphaFoldDB" id="A0A564UPB1"/>
<proteinExistence type="predicted"/>
<keyword evidence="1" id="KW-0472">Membrane</keyword>
<dbReference type="EMBL" id="CABHNI010000054">
    <property type="protein sequence ID" value="VUX21407.1"/>
    <property type="molecule type" value="Genomic_DNA"/>
</dbReference>
<accession>A0A564UPB1</accession>
<keyword evidence="1" id="KW-0812">Transmembrane</keyword>
<dbReference type="Gene3D" id="2.60.40.3050">
    <property type="match status" value="1"/>
</dbReference>
<gene>
    <name evidence="3" type="ORF">DFSSTS7063_02923</name>
</gene>
<protein>
    <recommendedName>
        <fullName evidence="2">Streptococcal pilin isopeptide linkage domain-containing protein</fullName>
    </recommendedName>
</protein>
<evidence type="ECO:0000313" key="4">
    <source>
        <dbReference type="Proteomes" id="UP000358366"/>
    </source>
</evidence>
<organism evidence="3 4">
    <name type="scientific">Dorea formicigenerans</name>
    <dbReference type="NCBI Taxonomy" id="39486"/>
    <lineage>
        <taxon>Bacteria</taxon>
        <taxon>Bacillati</taxon>
        <taxon>Bacillota</taxon>
        <taxon>Clostridia</taxon>
        <taxon>Lachnospirales</taxon>
        <taxon>Lachnospiraceae</taxon>
        <taxon>Dorea</taxon>
    </lineage>
</organism>
<dbReference type="RefSeq" id="WP_144125989.1">
    <property type="nucleotide sequence ID" value="NZ_CABHNI010000054.1"/>
</dbReference>